<dbReference type="SUPFAM" id="SSF53901">
    <property type="entry name" value="Thiolase-like"/>
    <property type="match status" value="2"/>
</dbReference>
<dbReference type="EC" id="2.3.1.9" evidence="8"/>
<proteinExistence type="inferred from homology"/>
<feature type="domain" description="Thiolase C-terminal" evidence="7">
    <location>
        <begin position="273"/>
        <end position="393"/>
    </location>
</feature>
<dbReference type="NCBIfam" id="TIGR01930">
    <property type="entry name" value="AcCoA-C-Actrans"/>
    <property type="match status" value="1"/>
</dbReference>
<dbReference type="STRING" id="93220.A6P55_14600"/>
<dbReference type="PIRSF" id="PIRSF000429">
    <property type="entry name" value="Ac-CoA_Ac_transf"/>
    <property type="match status" value="1"/>
</dbReference>
<evidence type="ECO:0000259" key="7">
    <source>
        <dbReference type="Pfam" id="PF02803"/>
    </source>
</evidence>
<dbReference type="PANTHER" id="PTHR18919:SF138">
    <property type="entry name" value="ACETYL-COA C-ACETYLTRANSFERASE"/>
    <property type="match status" value="1"/>
</dbReference>
<dbReference type="Pfam" id="PF02803">
    <property type="entry name" value="Thiolase_C"/>
    <property type="match status" value="1"/>
</dbReference>
<organism evidence="8 10">
    <name type="scientific">Pandoraea pnomenusa</name>
    <dbReference type="NCBI Taxonomy" id="93220"/>
    <lineage>
        <taxon>Bacteria</taxon>
        <taxon>Pseudomonadati</taxon>
        <taxon>Pseudomonadota</taxon>
        <taxon>Betaproteobacteria</taxon>
        <taxon>Burkholderiales</taxon>
        <taxon>Burkholderiaceae</taxon>
        <taxon>Pandoraea</taxon>
    </lineage>
</organism>
<evidence type="ECO:0000313" key="11">
    <source>
        <dbReference type="Proteomes" id="UP000361468"/>
    </source>
</evidence>
<dbReference type="InterPro" id="IPR016039">
    <property type="entry name" value="Thiolase-like"/>
</dbReference>
<dbReference type="CDD" id="cd00751">
    <property type="entry name" value="thiolase"/>
    <property type="match status" value="1"/>
</dbReference>
<dbReference type="Gene3D" id="3.40.47.10">
    <property type="match status" value="1"/>
</dbReference>
<keyword evidence="3 5" id="KW-0012">Acyltransferase</keyword>
<evidence type="ECO:0000313" key="10">
    <source>
        <dbReference type="Proteomes" id="UP000254573"/>
    </source>
</evidence>
<dbReference type="InterPro" id="IPR020617">
    <property type="entry name" value="Thiolase_C"/>
</dbReference>
<gene>
    <name evidence="8" type="primary">thlA_3</name>
    <name evidence="8" type="ORF">NCTC13160_03429</name>
    <name evidence="9" type="ORF">PPN31119_00271</name>
</gene>
<dbReference type="PANTHER" id="PTHR18919">
    <property type="entry name" value="ACETYL-COA C-ACYLTRANSFERASE"/>
    <property type="match status" value="1"/>
</dbReference>
<evidence type="ECO:0000313" key="9">
    <source>
        <dbReference type="EMBL" id="VVE60529.1"/>
    </source>
</evidence>
<dbReference type="KEGG" id="ppno:DA70_13310"/>
<dbReference type="Proteomes" id="UP000254573">
    <property type="component" value="Unassembled WGS sequence"/>
</dbReference>
<dbReference type="InterPro" id="IPR002155">
    <property type="entry name" value="Thiolase"/>
</dbReference>
<dbReference type="AlphaFoldDB" id="A0A378YRQ3"/>
<evidence type="ECO:0000313" key="8">
    <source>
        <dbReference type="EMBL" id="SUA79846.1"/>
    </source>
</evidence>
<protein>
    <submittedName>
        <fullName evidence="8">Acetyl-CoA acetyltransferase</fullName>
        <ecNumber evidence="8">2.3.1.9</ecNumber>
    </submittedName>
</protein>
<evidence type="ECO:0000256" key="4">
    <source>
        <dbReference type="PIRSR" id="PIRSR000429-1"/>
    </source>
</evidence>
<dbReference type="InterPro" id="IPR020615">
    <property type="entry name" value="Thiolase_acyl_enz_int_AS"/>
</dbReference>
<reference evidence="8 10" key="1">
    <citation type="submission" date="2018-06" db="EMBL/GenBank/DDBJ databases">
        <authorList>
            <consortium name="Pathogen Informatics"/>
            <person name="Doyle S."/>
        </authorList>
    </citation>
    <scope>NUCLEOTIDE SEQUENCE [LARGE SCALE GENOMIC DNA]</scope>
    <source>
        <strain evidence="8 10">NCTC13160</strain>
    </source>
</reference>
<dbReference type="KEGG" id="ppnm:LV28_17390"/>
<dbReference type="PROSITE" id="PS00099">
    <property type="entry name" value="THIOLASE_3"/>
    <property type="match status" value="1"/>
</dbReference>
<name>A0A378YRQ3_9BURK</name>
<evidence type="ECO:0000256" key="5">
    <source>
        <dbReference type="RuleBase" id="RU003557"/>
    </source>
</evidence>
<sequence>MDQLDPVVIISAVRTPLGRFGGNFSAVSAPELGAHAIRAAVERAGLDREKIDESFMGCVLAAGIGQAPARQALRAAGLSDATGATTVNKVCGSGMKAIMIGHDLLLAGSANFVLSGGMESMSSAPYLLPGARGGYRMGHNQVVDHMLLDGLEDAYEKGRSMGDFGEAAAERFGFDRLQQDEYALETLMRARNAIESGAFSDEIAPVTVLDKGVPRLIAHDEHPLKVSPDKIRSLPPAFRPNGTITAASASSNSDGAAALVLSRRSIAEREGLPVLATIRAHATFSHDPAWYTTAPIPAIRKLLDKAAWDIGDVDLFEINEAFAVVAMAAAKELAIPRDRLNVNGGACALGHPIGATGARMVVTLLHALRRRRLRRGVAALCIGGGEATAIAVEV</sequence>
<dbReference type="EMBL" id="CABPSO010000001">
    <property type="protein sequence ID" value="VVE60529.1"/>
    <property type="molecule type" value="Genomic_DNA"/>
</dbReference>
<accession>A0A378YRQ3</accession>
<keyword evidence="11" id="KW-1185">Reference proteome</keyword>
<evidence type="ECO:0000256" key="1">
    <source>
        <dbReference type="ARBA" id="ARBA00010982"/>
    </source>
</evidence>
<keyword evidence="2 5" id="KW-0808">Transferase</keyword>
<dbReference type="Proteomes" id="UP000361468">
    <property type="component" value="Unassembled WGS sequence"/>
</dbReference>
<comment type="similarity">
    <text evidence="1 5">Belongs to the thiolase-like superfamily. Thiolase family.</text>
</comment>
<feature type="active site" description="Proton acceptor" evidence="4">
    <location>
        <position position="381"/>
    </location>
</feature>
<dbReference type="RefSeq" id="WP_023597703.1">
    <property type="nucleotide sequence ID" value="NZ_CABPSO010000001.1"/>
</dbReference>
<dbReference type="OrthoDB" id="9764638at2"/>
<dbReference type="InterPro" id="IPR020610">
    <property type="entry name" value="Thiolase_AS"/>
</dbReference>
<evidence type="ECO:0000256" key="2">
    <source>
        <dbReference type="ARBA" id="ARBA00022679"/>
    </source>
</evidence>
<feature type="domain" description="Thiolase N-terminal" evidence="6">
    <location>
        <begin position="7"/>
        <end position="264"/>
    </location>
</feature>
<evidence type="ECO:0000256" key="3">
    <source>
        <dbReference type="ARBA" id="ARBA00023315"/>
    </source>
</evidence>
<dbReference type="SMR" id="A0A378YRQ3"/>
<dbReference type="InterPro" id="IPR020616">
    <property type="entry name" value="Thiolase_N"/>
</dbReference>
<feature type="active site" description="Proton acceptor" evidence="4">
    <location>
        <position position="351"/>
    </location>
</feature>
<dbReference type="GO" id="GO:0003985">
    <property type="term" value="F:acetyl-CoA C-acetyltransferase activity"/>
    <property type="evidence" value="ECO:0007669"/>
    <property type="project" value="UniProtKB-EC"/>
</dbReference>
<dbReference type="EMBL" id="UGSG01000001">
    <property type="protein sequence ID" value="SUA79846.1"/>
    <property type="molecule type" value="Genomic_DNA"/>
</dbReference>
<dbReference type="Pfam" id="PF00108">
    <property type="entry name" value="Thiolase_N"/>
    <property type="match status" value="1"/>
</dbReference>
<evidence type="ECO:0000259" key="6">
    <source>
        <dbReference type="Pfam" id="PF00108"/>
    </source>
</evidence>
<feature type="active site" description="Acyl-thioester intermediate" evidence="4">
    <location>
        <position position="91"/>
    </location>
</feature>
<reference evidence="9 11" key="2">
    <citation type="submission" date="2019-08" db="EMBL/GenBank/DDBJ databases">
        <authorList>
            <person name="Peeters C."/>
        </authorList>
    </citation>
    <scope>NUCLEOTIDE SEQUENCE [LARGE SCALE GENOMIC DNA]</scope>
    <source>
        <strain evidence="9 11">LMG 31119</strain>
    </source>
</reference>
<dbReference type="PROSITE" id="PS00098">
    <property type="entry name" value="THIOLASE_1"/>
    <property type="match status" value="1"/>
</dbReference>